<protein>
    <submittedName>
        <fullName evidence="2">Transposase</fullName>
    </submittedName>
</protein>
<dbReference type="AlphaFoldDB" id="A0A915D116"/>
<dbReference type="WBParaSite" id="jg14259">
    <property type="protein sequence ID" value="jg14259"/>
    <property type="gene ID" value="jg14259"/>
</dbReference>
<name>A0A915D116_9BILA</name>
<reference evidence="2" key="1">
    <citation type="submission" date="2022-11" db="UniProtKB">
        <authorList>
            <consortium name="WormBaseParasite"/>
        </authorList>
    </citation>
    <scope>IDENTIFICATION</scope>
</reference>
<keyword evidence="1" id="KW-1185">Reference proteome</keyword>
<organism evidence="1 2">
    <name type="scientific">Ditylenchus dipsaci</name>
    <dbReference type="NCBI Taxonomy" id="166011"/>
    <lineage>
        <taxon>Eukaryota</taxon>
        <taxon>Metazoa</taxon>
        <taxon>Ecdysozoa</taxon>
        <taxon>Nematoda</taxon>
        <taxon>Chromadorea</taxon>
        <taxon>Rhabditida</taxon>
        <taxon>Tylenchina</taxon>
        <taxon>Tylenchomorpha</taxon>
        <taxon>Sphaerularioidea</taxon>
        <taxon>Anguinidae</taxon>
        <taxon>Anguininae</taxon>
        <taxon>Ditylenchus</taxon>
    </lineage>
</organism>
<proteinExistence type="predicted"/>
<sequence>MKACKHPAECFISADIATTKGLRQSFLGIAVHYWCGDCSTFKVAGLDLVEMEGRHSAHNIAKLLDGSLKKAGLNNSPLRFVTDGASNMKAVIWHPFLTKNLFNSVEELDDDKEVECVDSEFNYEEPPDEDQDEEDFFDSLPHHTVCSAHTLQLVLRDVFETSEKMIALRKRIFAVIGKFSKSEYATKALVKKTGKKLLYPANTRWSSLEITYSRLLELVDDVNMICFAQNWPIIKQLNAVCVEELMDPGQSPEMLPINNSIRHIQPRNPRLASIIDDNDDFVIKSVLGNSSSSLCPRFLVFENMQAKWRKKRMRRKLFYWNLKRKRRQSKK</sequence>
<dbReference type="PANTHER" id="PTHR47501:SF5">
    <property type="entry name" value="HAT C-TERMINAL DIMERISATION DOMAIN-CONTAINING PROTEIN"/>
    <property type="match status" value="1"/>
</dbReference>
<dbReference type="Proteomes" id="UP000887574">
    <property type="component" value="Unplaced"/>
</dbReference>
<evidence type="ECO:0000313" key="1">
    <source>
        <dbReference type="Proteomes" id="UP000887574"/>
    </source>
</evidence>
<evidence type="ECO:0000313" key="2">
    <source>
        <dbReference type="WBParaSite" id="jg14259"/>
    </source>
</evidence>
<dbReference type="SUPFAM" id="SSF53098">
    <property type="entry name" value="Ribonuclease H-like"/>
    <property type="match status" value="1"/>
</dbReference>
<accession>A0A915D116</accession>
<dbReference type="PANTHER" id="PTHR47501">
    <property type="entry name" value="TRANSPOSASE-RELATED"/>
    <property type="match status" value="1"/>
</dbReference>
<dbReference type="InterPro" id="IPR012337">
    <property type="entry name" value="RNaseH-like_sf"/>
</dbReference>